<dbReference type="AlphaFoldDB" id="A0A699VS29"/>
<organism evidence="1">
    <name type="scientific">Tanacetum cinerariifolium</name>
    <name type="common">Dalmatian daisy</name>
    <name type="synonym">Chrysanthemum cinerariifolium</name>
    <dbReference type="NCBI Taxonomy" id="118510"/>
    <lineage>
        <taxon>Eukaryota</taxon>
        <taxon>Viridiplantae</taxon>
        <taxon>Streptophyta</taxon>
        <taxon>Embryophyta</taxon>
        <taxon>Tracheophyta</taxon>
        <taxon>Spermatophyta</taxon>
        <taxon>Magnoliopsida</taxon>
        <taxon>eudicotyledons</taxon>
        <taxon>Gunneridae</taxon>
        <taxon>Pentapetalae</taxon>
        <taxon>asterids</taxon>
        <taxon>campanulids</taxon>
        <taxon>Asterales</taxon>
        <taxon>Asteraceae</taxon>
        <taxon>Asteroideae</taxon>
        <taxon>Anthemideae</taxon>
        <taxon>Anthemidinae</taxon>
        <taxon>Tanacetum</taxon>
    </lineage>
</organism>
<protein>
    <submittedName>
        <fullName evidence="1">Uncharacterized protein</fullName>
    </submittedName>
</protein>
<sequence>THPAEPEGIAYPSGLGMYWPRLYWRPVDGGCCTKIEGCGFIWTAAGIV</sequence>
<evidence type="ECO:0000313" key="1">
    <source>
        <dbReference type="EMBL" id="GFD34664.1"/>
    </source>
</evidence>
<feature type="non-terminal residue" evidence="1">
    <location>
        <position position="1"/>
    </location>
</feature>
<name>A0A699VS29_TANCI</name>
<accession>A0A699VS29</accession>
<proteinExistence type="predicted"/>
<reference evidence="1" key="1">
    <citation type="journal article" date="2019" name="Sci. Rep.">
        <title>Draft genome of Tanacetum cinerariifolium, the natural source of mosquito coil.</title>
        <authorList>
            <person name="Yamashiro T."/>
            <person name="Shiraishi A."/>
            <person name="Satake H."/>
            <person name="Nakayama K."/>
        </authorList>
    </citation>
    <scope>NUCLEOTIDE SEQUENCE</scope>
</reference>
<comment type="caution">
    <text evidence="1">The sequence shown here is derived from an EMBL/GenBank/DDBJ whole genome shotgun (WGS) entry which is preliminary data.</text>
</comment>
<dbReference type="EMBL" id="BKCJ011449306">
    <property type="protein sequence ID" value="GFD34664.1"/>
    <property type="molecule type" value="Genomic_DNA"/>
</dbReference>
<gene>
    <name evidence="1" type="ORF">Tci_906633</name>
</gene>